<dbReference type="PANTHER" id="PTHR33050:SF7">
    <property type="entry name" value="RIBONUCLEASE H"/>
    <property type="match status" value="1"/>
</dbReference>
<name>A0A5B7FJE4_PORTR</name>
<gene>
    <name evidence="3" type="ORF">E2C01_041496</name>
</gene>
<organism evidence="3 4">
    <name type="scientific">Portunus trituberculatus</name>
    <name type="common">Swimming crab</name>
    <name type="synonym">Neptunus trituberculatus</name>
    <dbReference type="NCBI Taxonomy" id="210409"/>
    <lineage>
        <taxon>Eukaryota</taxon>
        <taxon>Metazoa</taxon>
        <taxon>Ecdysozoa</taxon>
        <taxon>Arthropoda</taxon>
        <taxon>Crustacea</taxon>
        <taxon>Multicrustacea</taxon>
        <taxon>Malacostraca</taxon>
        <taxon>Eumalacostraca</taxon>
        <taxon>Eucarida</taxon>
        <taxon>Decapoda</taxon>
        <taxon>Pleocyemata</taxon>
        <taxon>Brachyura</taxon>
        <taxon>Eubrachyura</taxon>
        <taxon>Portunoidea</taxon>
        <taxon>Portunidae</taxon>
        <taxon>Portuninae</taxon>
        <taxon>Portunus</taxon>
    </lineage>
</organism>
<protein>
    <submittedName>
        <fullName evidence="3">Uncharacterized protein</fullName>
    </submittedName>
</protein>
<keyword evidence="2" id="KW-0472">Membrane</keyword>
<sequence>MSGGLLHTQNMSGGVSHKAPMLGDQTHVPCVGVGICSSAPMLGGHPLLRSGFDHMDPGVSVLGGLSLIQEASVEAGQPSPVPGGSGVGQGLLAPMPVGHPFFAAGTHEDDEKEVPPINNLVFSQRKQYLVMVLDLVRALIFLLPERVSRFLLVAQSFLEDRARMVSLWMSLLGHLAFLERLIPGSQVCSQSLQWCLEKHWMAASDTARGRVSPSQLCLEDLFWWMDPGDILWWCEDNSVSLRPRFVLGWHNALADVLSCECVRSEWTLHPVVCRQVFQVWSAPQVDLFATALNHQLPLYVSPLQDPGAWKEDAYAFPLEGLDQNAFPPFSRMRRVLLWIRGAACIHVSLITLCWHQADWFPLLLSLLVNHPRVLPPWASLLRQPHRHLFHKSPGALHLHAWRLSSASSEREAFCRGLLDLWPVRSDSPLPEFIRQSGPSSVVGKRMPDQPPTSVEVPQERRGGLGLEVYKGDTWEDVTDRSEGRTSTIRAEEDTDADDPNVDDLDMEFEEMVVDDPVSILVLFIFCYLFFTDVRGERTLVQGNRKAIRKKK</sequence>
<dbReference type="EMBL" id="VSRR010007895">
    <property type="protein sequence ID" value="MPC47740.1"/>
    <property type="molecule type" value="Genomic_DNA"/>
</dbReference>
<evidence type="ECO:0000313" key="3">
    <source>
        <dbReference type="EMBL" id="MPC47740.1"/>
    </source>
</evidence>
<feature type="region of interest" description="Disordered" evidence="1">
    <location>
        <begin position="437"/>
        <end position="459"/>
    </location>
</feature>
<reference evidence="3 4" key="1">
    <citation type="submission" date="2019-05" db="EMBL/GenBank/DDBJ databases">
        <title>Another draft genome of Portunus trituberculatus and its Hox gene families provides insights of decapod evolution.</title>
        <authorList>
            <person name="Jeong J.-H."/>
            <person name="Song I."/>
            <person name="Kim S."/>
            <person name="Choi T."/>
            <person name="Kim D."/>
            <person name="Ryu S."/>
            <person name="Kim W."/>
        </authorList>
    </citation>
    <scope>NUCLEOTIDE SEQUENCE [LARGE SCALE GENOMIC DNA]</scope>
    <source>
        <tissue evidence="3">Muscle</tissue>
    </source>
</reference>
<accession>A0A5B7FJE4</accession>
<keyword evidence="2" id="KW-1133">Transmembrane helix</keyword>
<dbReference type="OrthoDB" id="7477527at2759"/>
<feature type="region of interest" description="Disordered" evidence="1">
    <location>
        <begin position="1"/>
        <end position="20"/>
    </location>
</feature>
<evidence type="ECO:0000313" key="4">
    <source>
        <dbReference type="Proteomes" id="UP000324222"/>
    </source>
</evidence>
<feature type="region of interest" description="Disordered" evidence="1">
    <location>
        <begin position="475"/>
        <end position="500"/>
    </location>
</feature>
<dbReference type="InterPro" id="IPR052055">
    <property type="entry name" value="Hepadnavirus_pol/RT"/>
</dbReference>
<feature type="transmembrane region" description="Helical" evidence="2">
    <location>
        <begin position="517"/>
        <end position="535"/>
    </location>
</feature>
<dbReference type="PANTHER" id="PTHR33050">
    <property type="entry name" value="REVERSE TRANSCRIPTASE DOMAIN-CONTAINING PROTEIN"/>
    <property type="match status" value="1"/>
</dbReference>
<evidence type="ECO:0000256" key="2">
    <source>
        <dbReference type="SAM" id="Phobius"/>
    </source>
</evidence>
<comment type="caution">
    <text evidence="3">The sequence shown here is derived from an EMBL/GenBank/DDBJ whole genome shotgun (WGS) entry which is preliminary data.</text>
</comment>
<proteinExistence type="predicted"/>
<dbReference type="Proteomes" id="UP000324222">
    <property type="component" value="Unassembled WGS sequence"/>
</dbReference>
<keyword evidence="4" id="KW-1185">Reference proteome</keyword>
<evidence type="ECO:0000256" key="1">
    <source>
        <dbReference type="SAM" id="MobiDB-lite"/>
    </source>
</evidence>
<keyword evidence="2" id="KW-0812">Transmembrane</keyword>
<dbReference type="AlphaFoldDB" id="A0A5B7FJE4"/>